<evidence type="ECO:0000256" key="8">
    <source>
        <dbReference type="ARBA" id="ARBA00022840"/>
    </source>
</evidence>
<evidence type="ECO:0000256" key="3">
    <source>
        <dbReference type="ARBA" id="ARBA00022571"/>
    </source>
</evidence>
<sequence>MKKYKIIIDFLKVIGATREAKRYLKLFQKGDPTRFAIIRIGGGVIQESKDLIAVDLAYLSSINLYPIVIHGGGPQIDNALKESGIRFKKIDGLRITTRKQLPIIKRALDRINAELVSEIQKFGGFAIGLTEDIFIAEKHPDERLGYAGTVKKVMLAPIIRAIKAKKIPVVSCLGFDEEGRIYNINADTAARAVVRAVKPKKYILITEEGGVRDDNWETISHINLAEELEPMIKRGVLKDGMLHKVREVDNLLNELKYNLVVQIAPAGRLLKELFTDKGSGTFIKRGADIQEYYSYGGIDKDKLRKLLEKSFGRELKSGYFEKPISFILLDNAYRGTAIVQPFNSGFYLDKFCVKDEAQGEGIASDIWNLLIKKCNKLFWRSKPSNPINSWYFENASGCIKFPKWYFFWINLTDDEIKPATDYAINLEESLVLQKLDQPALQA</sequence>
<dbReference type="UniPathway" id="UPA00068">
    <property type="reaction ID" value="UER00107"/>
</dbReference>
<dbReference type="Proteomes" id="UP000178797">
    <property type="component" value="Unassembled WGS sequence"/>
</dbReference>
<dbReference type="InterPro" id="IPR004662">
    <property type="entry name" value="AcgluKinase_fam"/>
</dbReference>
<dbReference type="PANTHER" id="PTHR23342">
    <property type="entry name" value="N-ACETYLGLUTAMATE SYNTHASE"/>
    <property type="match status" value="1"/>
</dbReference>
<dbReference type="InterPro" id="IPR016181">
    <property type="entry name" value="Acyl_CoA_acyltransferase"/>
</dbReference>
<accession>A0A1F7S0X4</accession>
<reference evidence="11 12" key="1">
    <citation type="journal article" date="2016" name="Nat. Commun.">
        <title>Thousands of microbial genomes shed light on interconnected biogeochemical processes in an aquifer system.</title>
        <authorList>
            <person name="Anantharaman K."/>
            <person name="Brown C.T."/>
            <person name="Hug L.A."/>
            <person name="Sharon I."/>
            <person name="Castelle C.J."/>
            <person name="Probst A.J."/>
            <person name="Thomas B.C."/>
            <person name="Singh A."/>
            <person name="Wilkins M.J."/>
            <person name="Karaoz U."/>
            <person name="Brodie E.L."/>
            <person name="Williams K.H."/>
            <person name="Hubbard S.S."/>
            <person name="Banfield J.F."/>
        </authorList>
    </citation>
    <scope>NUCLEOTIDE SEQUENCE [LARGE SCALE GENOMIC DNA]</scope>
</reference>
<evidence type="ECO:0000259" key="10">
    <source>
        <dbReference type="PROSITE" id="PS51731"/>
    </source>
</evidence>
<dbReference type="GO" id="GO:0140085">
    <property type="term" value="F:L-amino-acid N-acetyltransferase activity"/>
    <property type="evidence" value="ECO:0007669"/>
    <property type="project" value="UniProtKB-ARBA"/>
</dbReference>
<dbReference type="GO" id="GO:0006526">
    <property type="term" value="P:L-arginine biosynthetic process"/>
    <property type="evidence" value="ECO:0007669"/>
    <property type="project" value="UniProtKB-UniPathway"/>
</dbReference>
<keyword evidence="6" id="KW-0547">Nucleotide-binding</keyword>
<dbReference type="InterPro" id="IPR036393">
    <property type="entry name" value="AceGlu_kinase-like_sf"/>
</dbReference>
<dbReference type="SUPFAM" id="SSF55729">
    <property type="entry name" value="Acyl-CoA N-acyltransferases (Nat)"/>
    <property type="match status" value="1"/>
</dbReference>
<feature type="domain" description="N-acetyltransferase" evidence="10">
    <location>
        <begin position="287"/>
        <end position="432"/>
    </location>
</feature>
<dbReference type="Pfam" id="PF00696">
    <property type="entry name" value="AA_kinase"/>
    <property type="match status" value="1"/>
</dbReference>
<dbReference type="InterPro" id="IPR011242">
    <property type="entry name" value="ArgB_GNAT"/>
</dbReference>
<evidence type="ECO:0000256" key="5">
    <source>
        <dbReference type="ARBA" id="ARBA00022679"/>
    </source>
</evidence>
<evidence type="ECO:0000256" key="9">
    <source>
        <dbReference type="ARBA" id="ARBA00048141"/>
    </source>
</evidence>
<dbReference type="GO" id="GO:0005737">
    <property type="term" value="C:cytoplasm"/>
    <property type="evidence" value="ECO:0007669"/>
    <property type="project" value="InterPro"/>
</dbReference>
<dbReference type="Pfam" id="PF04768">
    <property type="entry name" value="NAT"/>
    <property type="match status" value="1"/>
</dbReference>
<dbReference type="SUPFAM" id="SSF53633">
    <property type="entry name" value="Carbamate kinase-like"/>
    <property type="match status" value="1"/>
</dbReference>
<name>A0A1F7S0X4_9BACT</name>
<organism evidence="11 12">
    <name type="scientific">Candidatus Schekmanbacteria bacterium RBG_16_38_10</name>
    <dbReference type="NCBI Taxonomy" id="1817879"/>
    <lineage>
        <taxon>Bacteria</taxon>
        <taxon>Candidatus Schekmaniibacteriota</taxon>
    </lineage>
</organism>
<dbReference type="InterPro" id="IPR006855">
    <property type="entry name" value="Vertebrate-like_GNAT_dom"/>
</dbReference>
<keyword evidence="7 11" id="KW-0418">Kinase</keyword>
<protein>
    <recommendedName>
        <fullName evidence="2">acetylglutamate kinase</fullName>
        <ecNumber evidence="2">2.7.2.8</ecNumber>
    </recommendedName>
</protein>
<evidence type="ECO:0000256" key="4">
    <source>
        <dbReference type="ARBA" id="ARBA00022605"/>
    </source>
</evidence>
<keyword evidence="8" id="KW-0067">ATP-binding</keyword>
<dbReference type="PANTHER" id="PTHR23342:SF0">
    <property type="entry name" value="N-ACETYLGLUTAMATE SYNTHASE, MITOCHONDRIAL"/>
    <property type="match status" value="1"/>
</dbReference>
<comment type="caution">
    <text evidence="11">The sequence shown here is derived from an EMBL/GenBank/DDBJ whole genome shotgun (WGS) entry which is preliminary data.</text>
</comment>
<dbReference type="GO" id="GO:0005524">
    <property type="term" value="F:ATP binding"/>
    <property type="evidence" value="ECO:0007669"/>
    <property type="project" value="UniProtKB-KW"/>
</dbReference>
<evidence type="ECO:0000256" key="6">
    <source>
        <dbReference type="ARBA" id="ARBA00022741"/>
    </source>
</evidence>
<evidence type="ECO:0000313" key="11">
    <source>
        <dbReference type="EMBL" id="OGL47419.1"/>
    </source>
</evidence>
<evidence type="ECO:0000256" key="2">
    <source>
        <dbReference type="ARBA" id="ARBA00013065"/>
    </source>
</evidence>
<comment type="catalytic activity">
    <reaction evidence="9">
        <text>N-acetyl-L-glutamate + ATP = N-acetyl-L-glutamyl 5-phosphate + ADP</text>
        <dbReference type="Rhea" id="RHEA:14629"/>
        <dbReference type="ChEBI" id="CHEBI:30616"/>
        <dbReference type="ChEBI" id="CHEBI:44337"/>
        <dbReference type="ChEBI" id="CHEBI:57936"/>
        <dbReference type="ChEBI" id="CHEBI:456216"/>
        <dbReference type="EC" id="2.7.2.8"/>
    </reaction>
</comment>
<gene>
    <name evidence="11" type="ORF">A2W05_00570</name>
</gene>
<evidence type="ECO:0000313" key="12">
    <source>
        <dbReference type="Proteomes" id="UP000178797"/>
    </source>
</evidence>
<dbReference type="AlphaFoldDB" id="A0A1F7S0X4"/>
<proteinExistence type="predicted"/>
<comment type="pathway">
    <text evidence="1">Amino-acid biosynthesis; L-arginine biosynthesis; N(2)-acetyl-L-ornithine from L-glutamate: step 2/4.</text>
</comment>
<dbReference type="NCBIfam" id="TIGR00761">
    <property type="entry name" value="argB"/>
    <property type="match status" value="1"/>
</dbReference>
<dbReference type="GO" id="GO:0003991">
    <property type="term" value="F:acetylglutamate kinase activity"/>
    <property type="evidence" value="ECO:0007669"/>
    <property type="project" value="UniProtKB-EC"/>
</dbReference>
<dbReference type="Gene3D" id="3.40.630.30">
    <property type="match status" value="1"/>
</dbReference>
<dbReference type="InterPro" id="IPR001048">
    <property type="entry name" value="Asp/Glu/Uridylate_kinase"/>
</dbReference>
<evidence type="ECO:0000256" key="7">
    <source>
        <dbReference type="ARBA" id="ARBA00022777"/>
    </source>
</evidence>
<dbReference type="PROSITE" id="PS51731">
    <property type="entry name" value="GNAT_NAGS"/>
    <property type="match status" value="1"/>
</dbReference>
<keyword evidence="3" id="KW-0055">Arginine biosynthesis</keyword>
<keyword evidence="4" id="KW-0028">Amino-acid biosynthesis</keyword>
<keyword evidence="5" id="KW-0808">Transferase</keyword>
<dbReference type="EC" id="2.7.2.8" evidence="2"/>
<dbReference type="Gene3D" id="3.40.1160.10">
    <property type="entry name" value="Acetylglutamate kinase-like"/>
    <property type="match status" value="1"/>
</dbReference>
<dbReference type="PIRSF" id="PIRSF036441">
    <property type="entry name" value="NAGK_DUF619"/>
    <property type="match status" value="1"/>
</dbReference>
<dbReference type="EMBL" id="MGDE01000036">
    <property type="protein sequence ID" value="OGL47419.1"/>
    <property type="molecule type" value="Genomic_DNA"/>
</dbReference>
<evidence type="ECO:0000256" key="1">
    <source>
        <dbReference type="ARBA" id="ARBA00004828"/>
    </source>
</evidence>